<dbReference type="STRING" id="5288.A0A5C5G164"/>
<dbReference type="Pfam" id="PF09631">
    <property type="entry name" value="Sen15"/>
    <property type="match status" value="2"/>
</dbReference>
<evidence type="ECO:0000313" key="5">
    <source>
        <dbReference type="EMBL" id="TNY22827.1"/>
    </source>
</evidence>
<accession>A0A5C5G164</accession>
<dbReference type="SUPFAM" id="SSF53032">
    <property type="entry name" value="tRNA-intron endonuclease catalytic domain-like"/>
    <property type="match status" value="1"/>
</dbReference>
<dbReference type="OrthoDB" id="10002170at2759"/>
<evidence type="ECO:0000313" key="6">
    <source>
        <dbReference type="Proteomes" id="UP000311382"/>
    </source>
</evidence>
<reference evidence="5 6" key="1">
    <citation type="submission" date="2019-03" db="EMBL/GenBank/DDBJ databases">
        <title>Rhodosporidium diobovatum UCD-FST 08-225 genome sequencing, assembly, and annotation.</title>
        <authorList>
            <person name="Fakankun I.U."/>
            <person name="Fristensky B."/>
            <person name="Levin D.B."/>
        </authorList>
    </citation>
    <scope>NUCLEOTIDE SEQUENCE [LARGE SCALE GENOMIC DNA]</scope>
    <source>
        <strain evidence="5 6">UCD-FST 08-225</strain>
    </source>
</reference>
<feature type="compositionally biased region" description="Low complexity" evidence="3">
    <location>
        <begin position="110"/>
        <end position="123"/>
    </location>
</feature>
<dbReference type="InterPro" id="IPR011856">
    <property type="entry name" value="tRNA_endonuc-like_dom_sf"/>
</dbReference>
<sequence length="158" mass="16393">MSASHPLLPLVAPACALYPHQAPALFQTAVDLSLAQQWRDLTVVDLEQCQCAVLRGTPRLPKRAPPAVVLPMVLTAPTSLAALTAVLDAVAARFPPSPKPSSAPAPEPAPSSTAAAAAAPSDAAPEAPTIYLAMVEKDSSIVYYVLRQGIVSPKEVPE</sequence>
<proteinExistence type="inferred from homology"/>
<evidence type="ECO:0000259" key="4">
    <source>
        <dbReference type="Pfam" id="PF09631"/>
    </source>
</evidence>
<dbReference type="GO" id="GO:0006388">
    <property type="term" value="P:tRNA splicing, via endonucleolytic cleavage and ligation"/>
    <property type="evidence" value="ECO:0007669"/>
    <property type="project" value="InterPro"/>
</dbReference>
<evidence type="ECO:0000256" key="2">
    <source>
        <dbReference type="ARBA" id="ARBA00022694"/>
    </source>
</evidence>
<feature type="compositionally biased region" description="Pro residues" evidence="3">
    <location>
        <begin position="95"/>
        <end position="109"/>
    </location>
</feature>
<evidence type="ECO:0000256" key="3">
    <source>
        <dbReference type="SAM" id="MobiDB-lite"/>
    </source>
</evidence>
<dbReference type="GO" id="GO:0003676">
    <property type="term" value="F:nucleic acid binding"/>
    <property type="evidence" value="ECO:0007669"/>
    <property type="project" value="InterPro"/>
</dbReference>
<feature type="domain" description="tRNA-splicing endonuclease subunit Sen15" evidence="4">
    <location>
        <begin position="126"/>
        <end position="155"/>
    </location>
</feature>
<protein>
    <recommendedName>
        <fullName evidence="4">tRNA-splicing endonuclease subunit Sen15 domain-containing protein</fullName>
    </recommendedName>
</protein>
<name>A0A5C5G164_9BASI</name>
<feature type="region of interest" description="Disordered" evidence="3">
    <location>
        <begin position="95"/>
        <end position="123"/>
    </location>
</feature>
<dbReference type="EMBL" id="SOZI01000019">
    <property type="protein sequence ID" value="TNY22827.1"/>
    <property type="molecule type" value="Genomic_DNA"/>
</dbReference>
<dbReference type="GO" id="GO:0005634">
    <property type="term" value="C:nucleus"/>
    <property type="evidence" value="ECO:0007669"/>
    <property type="project" value="UniProtKB-ARBA"/>
</dbReference>
<dbReference type="PANTHER" id="PTHR28582">
    <property type="entry name" value="TRNA-SPLICING ENDONUCLEASE SUBUNIT SEN15"/>
    <property type="match status" value="1"/>
</dbReference>
<evidence type="ECO:0000256" key="1">
    <source>
        <dbReference type="ARBA" id="ARBA00006091"/>
    </source>
</evidence>
<keyword evidence="2" id="KW-0819">tRNA processing</keyword>
<dbReference type="InterPro" id="IPR018593">
    <property type="entry name" value="tRNA-endonuc_su_Sen15"/>
</dbReference>
<feature type="domain" description="tRNA-splicing endonuclease subunit Sen15" evidence="4">
    <location>
        <begin position="28"/>
        <end position="91"/>
    </location>
</feature>
<dbReference type="PANTHER" id="PTHR28582:SF1">
    <property type="entry name" value="TRNA-SPLICING ENDONUCLEASE SUBUNIT SEN15"/>
    <property type="match status" value="1"/>
</dbReference>
<organism evidence="5 6">
    <name type="scientific">Rhodotorula diobovata</name>
    <dbReference type="NCBI Taxonomy" id="5288"/>
    <lineage>
        <taxon>Eukaryota</taxon>
        <taxon>Fungi</taxon>
        <taxon>Dikarya</taxon>
        <taxon>Basidiomycota</taxon>
        <taxon>Pucciniomycotina</taxon>
        <taxon>Microbotryomycetes</taxon>
        <taxon>Sporidiobolales</taxon>
        <taxon>Sporidiobolaceae</taxon>
        <taxon>Rhodotorula</taxon>
    </lineage>
</organism>
<comment type="similarity">
    <text evidence="1">Belongs to the SEN15 family.</text>
</comment>
<comment type="caution">
    <text evidence="5">The sequence shown here is derived from an EMBL/GenBank/DDBJ whole genome shotgun (WGS) entry which is preliminary data.</text>
</comment>
<dbReference type="InterPro" id="IPR036167">
    <property type="entry name" value="tRNA_intron_Endo_cat-like_sf"/>
</dbReference>
<dbReference type="AlphaFoldDB" id="A0A5C5G164"/>
<dbReference type="Proteomes" id="UP000311382">
    <property type="component" value="Unassembled WGS sequence"/>
</dbReference>
<gene>
    <name evidence="5" type="ORF">DMC30DRAFT_444883</name>
</gene>
<dbReference type="Gene3D" id="3.40.1350.10">
    <property type="match status" value="1"/>
</dbReference>
<keyword evidence="6" id="KW-1185">Reference proteome</keyword>